<keyword evidence="2" id="KW-0732">Signal</keyword>
<sequence>MILSWIILQVPAMIILIEEHQPLSWQFQNIETKKRAVNNAQKGYIVEEDFPERPVTRSREVKVLDVVILHWDDMKLLPALSARKSKREERFPIVTSYGLKEQLIAVPKLDNSTGKEQAQAVWRPTDGNSQNKV</sequence>
<dbReference type="Proteomes" id="UP000499080">
    <property type="component" value="Unassembled WGS sequence"/>
</dbReference>
<gene>
    <name evidence="3" type="ORF">AVEN_160248_1</name>
</gene>
<evidence type="ECO:0008006" key="5">
    <source>
        <dbReference type="Google" id="ProtNLM"/>
    </source>
</evidence>
<feature type="signal peptide" evidence="2">
    <location>
        <begin position="1"/>
        <end position="17"/>
    </location>
</feature>
<dbReference type="EMBL" id="BGPR01035801">
    <property type="protein sequence ID" value="GBO10796.1"/>
    <property type="molecule type" value="Genomic_DNA"/>
</dbReference>
<keyword evidence="4" id="KW-1185">Reference proteome</keyword>
<dbReference type="AlphaFoldDB" id="A0A4Y2UGQ5"/>
<protein>
    <recommendedName>
        <fullName evidence="5">DUF5641 domain-containing protein</fullName>
    </recommendedName>
</protein>
<evidence type="ECO:0000256" key="1">
    <source>
        <dbReference type="SAM" id="MobiDB-lite"/>
    </source>
</evidence>
<proteinExistence type="predicted"/>
<reference evidence="3 4" key="1">
    <citation type="journal article" date="2019" name="Sci. Rep.">
        <title>Orb-weaving spider Araneus ventricosus genome elucidates the spidroin gene catalogue.</title>
        <authorList>
            <person name="Kono N."/>
            <person name="Nakamura H."/>
            <person name="Ohtoshi R."/>
            <person name="Moran D.A.P."/>
            <person name="Shinohara A."/>
            <person name="Yoshida Y."/>
            <person name="Fujiwara M."/>
            <person name="Mori M."/>
            <person name="Tomita M."/>
            <person name="Arakawa K."/>
        </authorList>
    </citation>
    <scope>NUCLEOTIDE SEQUENCE [LARGE SCALE GENOMIC DNA]</scope>
</reference>
<feature type="region of interest" description="Disordered" evidence="1">
    <location>
        <begin position="110"/>
        <end position="133"/>
    </location>
</feature>
<organism evidence="3 4">
    <name type="scientific">Araneus ventricosus</name>
    <name type="common">Orbweaver spider</name>
    <name type="synonym">Epeira ventricosa</name>
    <dbReference type="NCBI Taxonomy" id="182803"/>
    <lineage>
        <taxon>Eukaryota</taxon>
        <taxon>Metazoa</taxon>
        <taxon>Ecdysozoa</taxon>
        <taxon>Arthropoda</taxon>
        <taxon>Chelicerata</taxon>
        <taxon>Arachnida</taxon>
        <taxon>Araneae</taxon>
        <taxon>Araneomorphae</taxon>
        <taxon>Entelegynae</taxon>
        <taxon>Araneoidea</taxon>
        <taxon>Araneidae</taxon>
        <taxon>Araneus</taxon>
    </lineage>
</organism>
<comment type="caution">
    <text evidence="3">The sequence shown here is derived from an EMBL/GenBank/DDBJ whole genome shotgun (WGS) entry which is preliminary data.</text>
</comment>
<evidence type="ECO:0000313" key="4">
    <source>
        <dbReference type="Proteomes" id="UP000499080"/>
    </source>
</evidence>
<name>A0A4Y2UGQ5_ARAVE</name>
<evidence type="ECO:0000313" key="3">
    <source>
        <dbReference type="EMBL" id="GBO10796.1"/>
    </source>
</evidence>
<feature type="chain" id="PRO_5021270742" description="DUF5641 domain-containing protein" evidence="2">
    <location>
        <begin position="18"/>
        <end position="133"/>
    </location>
</feature>
<accession>A0A4Y2UGQ5</accession>
<evidence type="ECO:0000256" key="2">
    <source>
        <dbReference type="SAM" id="SignalP"/>
    </source>
</evidence>